<dbReference type="InterPro" id="IPR018368">
    <property type="entry name" value="ClpA/B_CS1"/>
</dbReference>
<dbReference type="PANTHER" id="PTHR11638">
    <property type="entry name" value="ATP-DEPENDENT CLP PROTEASE"/>
    <property type="match status" value="1"/>
</dbReference>
<dbReference type="PRINTS" id="PR00300">
    <property type="entry name" value="CLPPROTEASEA"/>
</dbReference>
<dbReference type="InterPro" id="IPR003593">
    <property type="entry name" value="AAA+_ATPase"/>
</dbReference>
<feature type="region of interest" description="Disordered" evidence="8">
    <location>
        <begin position="605"/>
        <end position="635"/>
    </location>
</feature>
<dbReference type="InterPro" id="IPR027417">
    <property type="entry name" value="P-loop_NTPase"/>
</dbReference>
<comment type="similarity">
    <text evidence="1 7">Belongs to the ClpA/ClpB family.</text>
</comment>
<gene>
    <name evidence="10" type="ORF">CLEI1391_LOCUS5805</name>
</gene>
<dbReference type="InterPro" id="IPR041546">
    <property type="entry name" value="ClpA/ClpB_AAA_lid"/>
</dbReference>
<keyword evidence="3 7" id="KW-0547">Nucleotide-binding</keyword>
<keyword evidence="4 7" id="KW-0067">ATP-binding</keyword>
<dbReference type="Gene3D" id="3.40.50.300">
    <property type="entry name" value="P-loop containing nucleotide triphosphate hydrolases"/>
    <property type="match status" value="3"/>
</dbReference>
<dbReference type="InterPro" id="IPR003959">
    <property type="entry name" value="ATPase_AAA_core"/>
</dbReference>
<dbReference type="AlphaFoldDB" id="A0A7S0RCH4"/>
<reference evidence="10" key="1">
    <citation type="submission" date="2021-01" db="EMBL/GenBank/DDBJ databases">
        <authorList>
            <person name="Corre E."/>
            <person name="Pelletier E."/>
            <person name="Niang G."/>
            <person name="Scheremetjew M."/>
            <person name="Finn R."/>
            <person name="Kale V."/>
            <person name="Holt S."/>
            <person name="Cochrane G."/>
            <person name="Meng A."/>
            <person name="Brown T."/>
            <person name="Cohen L."/>
        </authorList>
    </citation>
    <scope>NUCLEOTIDE SEQUENCE</scope>
    <source>
        <strain evidence="10">SAG 11-49</strain>
    </source>
</reference>
<dbReference type="InterPro" id="IPR028299">
    <property type="entry name" value="ClpA/B_CS2"/>
</dbReference>
<dbReference type="SMART" id="SM01086">
    <property type="entry name" value="ClpB_D2-small"/>
    <property type="match status" value="1"/>
</dbReference>
<evidence type="ECO:0000256" key="5">
    <source>
        <dbReference type="ARBA" id="ARBA00023186"/>
    </source>
</evidence>
<dbReference type="GO" id="GO:0005737">
    <property type="term" value="C:cytoplasm"/>
    <property type="evidence" value="ECO:0007669"/>
    <property type="project" value="TreeGrafter"/>
</dbReference>
<evidence type="ECO:0000256" key="7">
    <source>
        <dbReference type="RuleBase" id="RU004432"/>
    </source>
</evidence>
<protein>
    <recommendedName>
        <fullName evidence="9">Clp R domain-containing protein</fullName>
    </recommendedName>
</protein>
<dbReference type="InterPro" id="IPR050130">
    <property type="entry name" value="ClpA_ClpB"/>
</dbReference>
<evidence type="ECO:0000313" key="10">
    <source>
        <dbReference type="EMBL" id="CAD8673421.1"/>
    </source>
</evidence>
<evidence type="ECO:0000259" key="9">
    <source>
        <dbReference type="PROSITE" id="PS51903"/>
    </source>
</evidence>
<accession>A0A7S0RCH4</accession>
<feature type="compositionally biased region" description="Basic and acidic residues" evidence="8">
    <location>
        <begin position="623"/>
        <end position="632"/>
    </location>
</feature>
<dbReference type="FunFam" id="3.40.50.300:FF:000025">
    <property type="entry name" value="ATP-dependent Clp protease subunit"/>
    <property type="match status" value="1"/>
</dbReference>
<organism evidence="10">
    <name type="scientific">Chlamydomonas leiostraca</name>
    <dbReference type="NCBI Taxonomy" id="1034604"/>
    <lineage>
        <taxon>Eukaryota</taxon>
        <taxon>Viridiplantae</taxon>
        <taxon>Chlorophyta</taxon>
        <taxon>core chlorophytes</taxon>
        <taxon>Chlorophyceae</taxon>
        <taxon>CS clade</taxon>
        <taxon>Chlamydomonadales</taxon>
        <taxon>Chlamydomonadaceae</taxon>
        <taxon>Chlamydomonas</taxon>
    </lineage>
</organism>
<evidence type="ECO:0000256" key="3">
    <source>
        <dbReference type="ARBA" id="ARBA00022741"/>
    </source>
</evidence>
<dbReference type="Pfam" id="PF07724">
    <property type="entry name" value="AAA_2"/>
    <property type="match status" value="1"/>
</dbReference>
<name>A0A7S0RCH4_9CHLO</name>
<dbReference type="Pfam" id="PF00004">
    <property type="entry name" value="AAA"/>
    <property type="match status" value="1"/>
</dbReference>
<evidence type="ECO:0000256" key="2">
    <source>
        <dbReference type="ARBA" id="ARBA00022737"/>
    </source>
</evidence>
<dbReference type="Pfam" id="PF17871">
    <property type="entry name" value="AAA_lid_9"/>
    <property type="match status" value="1"/>
</dbReference>
<dbReference type="PROSITE" id="PS51903">
    <property type="entry name" value="CLP_R"/>
    <property type="match status" value="1"/>
</dbReference>
<dbReference type="EMBL" id="HBFB01010205">
    <property type="protein sequence ID" value="CAD8673421.1"/>
    <property type="molecule type" value="Transcribed_RNA"/>
</dbReference>
<dbReference type="InterPro" id="IPR001270">
    <property type="entry name" value="ClpA/B"/>
</dbReference>
<dbReference type="InterPro" id="IPR019489">
    <property type="entry name" value="Clp_ATPase_C"/>
</dbReference>
<keyword evidence="5 7" id="KW-0143">Chaperone</keyword>
<feature type="domain" description="Clp R" evidence="9">
    <location>
        <begin position="83"/>
        <end position="227"/>
    </location>
</feature>
<evidence type="ECO:0000256" key="1">
    <source>
        <dbReference type="ARBA" id="ARBA00008675"/>
    </source>
</evidence>
<dbReference type="SMART" id="SM00382">
    <property type="entry name" value="AAA"/>
    <property type="match status" value="2"/>
</dbReference>
<dbReference type="InterPro" id="IPR004176">
    <property type="entry name" value="Clp_R_N"/>
</dbReference>
<evidence type="ECO:0000256" key="8">
    <source>
        <dbReference type="SAM" id="MobiDB-lite"/>
    </source>
</evidence>
<dbReference type="PROSITE" id="PS00870">
    <property type="entry name" value="CLPAB_1"/>
    <property type="match status" value="1"/>
</dbReference>
<evidence type="ECO:0000256" key="6">
    <source>
        <dbReference type="PROSITE-ProRule" id="PRU01251"/>
    </source>
</evidence>
<proteinExistence type="inferred from homology"/>
<dbReference type="Pfam" id="PF02861">
    <property type="entry name" value="Clp_N"/>
    <property type="match status" value="1"/>
</dbReference>
<dbReference type="InterPro" id="IPR036628">
    <property type="entry name" value="Clp_N_dom_sf"/>
</dbReference>
<dbReference type="GO" id="GO:0034605">
    <property type="term" value="P:cellular response to heat"/>
    <property type="evidence" value="ECO:0007669"/>
    <property type="project" value="TreeGrafter"/>
</dbReference>
<dbReference type="Gene3D" id="1.10.8.60">
    <property type="match status" value="1"/>
</dbReference>
<dbReference type="CDD" id="cd19499">
    <property type="entry name" value="RecA-like_ClpB_Hsp104-like"/>
    <property type="match status" value="1"/>
</dbReference>
<dbReference type="SUPFAM" id="SSF81923">
    <property type="entry name" value="Double Clp-N motif"/>
    <property type="match status" value="1"/>
</dbReference>
<dbReference type="PANTHER" id="PTHR11638:SF18">
    <property type="entry name" value="HEAT SHOCK PROTEIN 104"/>
    <property type="match status" value="1"/>
</dbReference>
<dbReference type="PROSITE" id="PS00871">
    <property type="entry name" value="CLPAB_2"/>
    <property type="match status" value="1"/>
</dbReference>
<dbReference type="FunFam" id="3.40.50.300:FF:000010">
    <property type="entry name" value="Chaperone clpB 1, putative"/>
    <property type="match status" value="1"/>
</dbReference>
<dbReference type="Gene3D" id="1.10.1780.10">
    <property type="entry name" value="Clp, N-terminal domain"/>
    <property type="match status" value="1"/>
</dbReference>
<keyword evidence="2 6" id="KW-0677">Repeat</keyword>
<dbReference type="GO" id="GO:0005524">
    <property type="term" value="F:ATP binding"/>
    <property type="evidence" value="ECO:0007669"/>
    <property type="project" value="UniProtKB-KW"/>
</dbReference>
<evidence type="ECO:0000256" key="4">
    <source>
        <dbReference type="ARBA" id="ARBA00022840"/>
    </source>
</evidence>
<dbReference type="GO" id="GO:0016887">
    <property type="term" value="F:ATP hydrolysis activity"/>
    <property type="evidence" value="ECO:0007669"/>
    <property type="project" value="InterPro"/>
</dbReference>
<dbReference type="Pfam" id="PF10431">
    <property type="entry name" value="ClpB_D2-small"/>
    <property type="match status" value="1"/>
</dbReference>
<dbReference type="SUPFAM" id="SSF52540">
    <property type="entry name" value="P-loop containing nucleoside triphosphate hydrolases"/>
    <property type="match status" value="2"/>
</dbReference>
<sequence length="1004" mass="108066">MAAAEASRMNRVAVAGSSHRSVPAMALKPVGRATRVTSSVSRGFAASAPLDTRTAAPAMQRVSRRQMATHAAASGASGGGRKITQNEFTEKAWQAIVAAPELAKEYRQQIVETEHLMRALLEQPNGLARRILSKAGADPTRLLDKTDAFIRKQPQVSDYSQQVLGRNLEGVVNRAMDVKAKYGDAFVSVEHLVLALADDGRFGAALLKGEGAAGDKLEKAVAEVRGANKVTDQDPEGKYEALAKYARDLTQAAREGKLDPVIGRDEEVRRAIQILSRRTKNNPVLIGEPGVGKTAVAEGLAQRIVSNDVPEALQGRALMALDMGALIAGAKFRGEFEDRLKAVIKEVTESNGKIILFIDEIHTVVGAGAAGGAMDAGNLLKPMLGRGELRCIGATTLDEYRKYIEKDPALERRFQQVYVDQPSVAQTVSILRGLRERYELHHGVRIADSALVEAAVLSDRYIADRFLPDKAIDLVDEAAAKLKMEITSKPEALDEVERRITRLQMEAASLGRRAAVDRTAALCLQDVEAQLSAARAAEAELRAGLAAAEDKNPGQQIVGLARLAMEIEKLNAEAEEADDEGDCEAAAELRSHAADLEGQLAAKRAAAMSAGLPGTSATGSQRGSHDHGHGRFDPVSSPGLFNLMGGLGGGSKRYEVSEADVAKVISRWTGIPVTKLVASERDKLLHLTDELHRRIIGQEEAVEAVAEAIQRSRADLADPNGPIASFMFLGPTGVGKTELAKALAAYLFNSEEALVRLDMSEYMEKHAVSRLIGAPPGYVGYDEGGQLTEAVRRRPYSVILFDEVEKAHADVFNVLLQVLDDGRVTDSQGRVVSFKNAIIIMTSNLGSAAIFEADGDKGEMKSMVMNAVRGHFRPEFINRIDEFIIFDPLGQEQIKSIVRLQAKRVGERLAEKKMRLELADSGVDYLARVGYDPVYGARPVKRAVQRELETTLAKALLRGDFGEDDTVVVEADDHGLILRKGPKVGANGTGAAAPAVAAGRSGQR</sequence>
<dbReference type="CDD" id="cd00009">
    <property type="entry name" value="AAA"/>
    <property type="match status" value="1"/>
</dbReference>
<dbReference type="FunFam" id="3.40.50.300:FF:000120">
    <property type="entry name" value="ATP-dependent chaperone ClpB"/>
    <property type="match status" value="1"/>
</dbReference>